<proteinExistence type="predicted"/>
<gene>
    <name evidence="1" type="ORF">NPIL_608211</name>
</gene>
<keyword evidence="2" id="KW-1185">Reference proteome</keyword>
<accession>A0A8X6TZ05</accession>
<comment type="caution">
    <text evidence="1">The sequence shown here is derived from an EMBL/GenBank/DDBJ whole genome shotgun (WGS) entry which is preliminary data.</text>
</comment>
<sequence>CGRLYEAFRSLEWGGITEVPKRKDARSYPKKANPRII</sequence>
<protein>
    <submittedName>
        <fullName evidence="1">Uncharacterized protein</fullName>
    </submittedName>
</protein>
<feature type="non-terminal residue" evidence="1">
    <location>
        <position position="1"/>
    </location>
</feature>
<evidence type="ECO:0000313" key="1">
    <source>
        <dbReference type="EMBL" id="GFT58370.1"/>
    </source>
</evidence>
<reference evidence="1" key="1">
    <citation type="submission" date="2020-08" db="EMBL/GenBank/DDBJ databases">
        <title>Multicomponent nature underlies the extraordinary mechanical properties of spider dragline silk.</title>
        <authorList>
            <person name="Kono N."/>
            <person name="Nakamura H."/>
            <person name="Mori M."/>
            <person name="Yoshida Y."/>
            <person name="Ohtoshi R."/>
            <person name="Malay A.D."/>
            <person name="Moran D.A.P."/>
            <person name="Tomita M."/>
            <person name="Numata K."/>
            <person name="Arakawa K."/>
        </authorList>
    </citation>
    <scope>NUCLEOTIDE SEQUENCE</scope>
</reference>
<evidence type="ECO:0000313" key="2">
    <source>
        <dbReference type="Proteomes" id="UP000887013"/>
    </source>
</evidence>
<name>A0A8X6TZ05_NEPPI</name>
<dbReference type="AlphaFoldDB" id="A0A8X6TZ05"/>
<dbReference type="EMBL" id="BMAW01113693">
    <property type="protein sequence ID" value="GFT58370.1"/>
    <property type="molecule type" value="Genomic_DNA"/>
</dbReference>
<organism evidence="1 2">
    <name type="scientific">Nephila pilipes</name>
    <name type="common">Giant wood spider</name>
    <name type="synonym">Nephila maculata</name>
    <dbReference type="NCBI Taxonomy" id="299642"/>
    <lineage>
        <taxon>Eukaryota</taxon>
        <taxon>Metazoa</taxon>
        <taxon>Ecdysozoa</taxon>
        <taxon>Arthropoda</taxon>
        <taxon>Chelicerata</taxon>
        <taxon>Arachnida</taxon>
        <taxon>Araneae</taxon>
        <taxon>Araneomorphae</taxon>
        <taxon>Entelegynae</taxon>
        <taxon>Araneoidea</taxon>
        <taxon>Nephilidae</taxon>
        <taxon>Nephila</taxon>
    </lineage>
</organism>
<dbReference type="Proteomes" id="UP000887013">
    <property type="component" value="Unassembled WGS sequence"/>
</dbReference>